<dbReference type="AlphaFoldDB" id="A0AAD4MKL7"/>
<name>A0AAD4MKL7_9BILA</name>
<accession>A0AAD4MKL7</accession>
<evidence type="ECO:0000313" key="2">
    <source>
        <dbReference type="Proteomes" id="UP001201812"/>
    </source>
</evidence>
<dbReference type="Proteomes" id="UP001201812">
    <property type="component" value="Unassembled WGS sequence"/>
</dbReference>
<comment type="caution">
    <text evidence="1">The sequence shown here is derived from an EMBL/GenBank/DDBJ whole genome shotgun (WGS) entry which is preliminary data.</text>
</comment>
<keyword evidence="2" id="KW-1185">Reference proteome</keyword>
<proteinExistence type="predicted"/>
<protein>
    <submittedName>
        <fullName evidence="1">Tetratricopeptide repeat protein</fullName>
    </submittedName>
</protein>
<organism evidence="1 2">
    <name type="scientific">Ditylenchus destructor</name>
    <dbReference type="NCBI Taxonomy" id="166010"/>
    <lineage>
        <taxon>Eukaryota</taxon>
        <taxon>Metazoa</taxon>
        <taxon>Ecdysozoa</taxon>
        <taxon>Nematoda</taxon>
        <taxon>Chromadorea</taxon>
        <taxon>Rhabditida</taxon>
        <taxon>Tylenchina</taxon>
        <taxon>Tylenchomorpha</taxon>
        <taxon>Sphaerularioidea</taxon>
        <taxon>Anguinidae</taxon>
        <taxon>Anguininae</taxon>
        <taxon>Ditylenchus</taxon>
    </lineage>
</organism>
<evidence type="ECO:0000313" key="1">
    <source>
        <dbReference type="EMBL" id="KAI1697284.1"/>
    </source>
</evidence>
<gene>
    <name evidence="1" type="ORF">DdX_18576</name>
</gene>
<sequence length="125" mass="13900">MSENHPSLDESKPSIGKVLDDEDNKVAEFIQFLRRKVSSGLCTDDQIKVLEDVRESLSTLFSVSGPSYEVRKSKPLSDICVGAEGPTQPYPPRNVLMNNQQLIPTAVLMRMIPEKLVRSNEAGQL</sequence>
<reference evidence="1" key="1">
    <citation type="submission" date="2022-01" db="EMBL/GenBank/DDBJ databases">
        <title>Genome Sequence Resource for Two Populations of Ditylenchus destructor, the Migratory Endoparasitic Phytonematode.</title>
        <authorList>
            <person name="Zhang H."/>
            <person name="Lin R."/>
            <person name="Xie B."/>
        </authorList>
    </citation>
    <scope>NUCLEOTIDE SEQUENCE</scope>
    <source>
        <strain evidence="1">BazhouSP</strain>
    </source>
</reference>
<dbReference type="EMBL" id="JAKKPZ010000276">
    <property type="protein sequence ID" value="KAI1697284.1"/>
    <property type="molecule type" value="Genomic_DNA"/>
</dbReference>